<dbReference type="EMBL" id="JADBGQ010000006">
    <property type="protein sequence ID" value="KAG5391393.1"/>
    <property type="molecule type" value="Genomic_DNA"/>
</dbReference>
<name>A0ABQ7M0A6_BRACM</name>
<evidence type="ECO:0000256" key="4">
    <source>
        <dbReference type="ARBA" id="ARBA00022801"/>
    </source>
</evidence>
<evidence type="ECO:0000313" key="8">
    <source>
        <dbReference type="EMBL" id="KAG5391393.1"/>
    </source>
</evidence>
<protein>
    <recommendedName>
        <fullName evidence="7">Peptidase M16 N-terminal domain-containing protein</fullName>
    </recommendedName>
</protein>
<dbReference type="InterPro" id="IPR050626">
    <property type="entry name" value="Peptidase_M16"/>
</dbReference>
<dbReference type="InterPro" id="IPR011765">
    <property type="entry name" value="Pept_M16_N"/>
</dbReference>
<evidence type="ECO:0000313" key="9">
    <source>
        <dbReference type="Proteomes" id="UP000823674"/>
    </source>
</evidence>
<accession>A0ABQ7M0A6</accession>
<evidence type="ECO:0000256" key="1">
    <source>
        <dbReference type="ARBA" id="ARBA00007261"/>
    </source>
</evidence>
<dbReference type="Gene3D" id="3.30.830.10">
    <property type="entry name" value="Metalloenzyme, LuxS/M16 peptidase-like"/>
    <property type="match status" value="1"/>
</dbReference>
<dbReference type="SUPFAM" id="SSF63411">
    <property type="entry name" value="LuxS/MPP-like metallohydrolase"/>
    <property type="match status" value="1"/>
</dbReference>
<keyword evidence="9" id="KW-1185">Reference proteome</keyword>
<organism evidence="8 9">
    <name type="scientific">Brassica rapa subsp. trilocularis</name>
    <dbReference type="NCBI Taxonomy" id="1813537"/>
    <lineage>
        <taxon>Eukaryota</taxon>
        <taxon>Viridiplantae</taxon>
        <taxon>Streptophyta</taxon>
        <taxon>Embryophyta</taxon>
        <taxon>Tracheophyta</taxon>
        <taxon>Spermatophyta</taxon>
        <taxon>Magnoliopsida</taxon>
        <taxon>eudicotyledons</taxon>
        <taxon>Gunneridae</taxon>
        <taxon>Pentapetalae</taxon>
        <taxon>rosids</taxon>
        <taxon>malvids</taxon>
        <taxon>Brassicales</taxon>
        <taxon>Brassicaceae</taxon>
        <taxon>Brassiceae</taxon>
        <taxon>Brassica</taxon>
    </lineage>
</organism>
<keyword evidence="6" id="KW-0482">Metalloprotease</keyword>
<dbReference type="InterPro" id="IPR011249">
    <property type="entry name" value="Metalloenz_LuxS/M16"/>
</dbReference>
<dbReference type="PANTHER" id="PTHR43690">
    <property type="entry name" value="NARDILYSIN"/>
    <property type="match status" value="1"/>
</dbReference>
<dbReference type="Pfam" id="PF00675">
    <property type="entry name" value="Peptidase_M16"/>
    <property type="match status" value="1"/>
</dbReference>
<evidence type="ECO:0000259" key="7">
    <source>
        <dbReference type="Pfam" id="PF00675"/>
    </source>
</evidence>
<comment type="similarity">
    <text evidence="1">Belongs to the peptidase M16 family.</text>
</comment>
<keyword evidence="4" id="KW-0378">Hydrolase</keyword>
<reference evidence="8 9" key="1">
    <citation type="submission" date="2021-03" db="EMBL/GenBank/DDBJ databases">
        <authorList>
            <person name="King G.J."/>
            <person name="Bancroft I."/>
            <person name="Baten A."/>
            <person name="Bloomfield J."/>
            <person name="Borpatragohain P."/>
            <person name="He Z."/>
            <person name="Irish N."/>
            <person name="Irwin J."/>
            <person name="Liu K."/>
            <person name="Mauleon R.P."/>
            <person name="Moore J."/>
            <person name="Morris R."/>
            <person name="Ostergaard L."/>
            <person name="Wang B."/>
            <person name="Wells R."/>
        </authorList>
    </citation>
    <scope>NUCLEOTIDE SEQUENCE [LARGE SCALE GENOMIC DNA]</scope>
    <source>
        <strain evidence="8">R-o-18</strain>
        <tissue evidence="8">Leaf</tissue>
    </source>
</reference>
<evidence type="ECO:0000256" key="6">
    <source>
        <dbReference type="ARBA" id="ARBA00023049"/>
    </source>
</evidence>
<feature type="domain" description="Peptidase M16 N-terminal" evidence="7">
    <location>
        <begin position="3"/>
        <end position="61"/>
    </location>
</feature>
<feature type="non-terminal residue" evidence="8">
    <location>
        <position position="92"/>
    </location>
</feature>
<keyword evidence="5" id="KW-0862">Zinc</keyword>
<dbReference type="PANTHER" id="PTHR43690:SF18">
    <property type="entry name" value="INSULIN-DEGRADING ENZYME-RELATED"/>
    <property type="match status" value="1"/>
</dbReference>
<keyword evidence="3" id="KW-0479">Metal-binding</keyword>
<dbReference type="Proteomes" id="UP000823674">
    <property type="component" value="Chromosome A06"/>
</dbReference>
<evidence type="ECO:0000256" key="2">
    <source>
        <dbReference type="ARBA" id="ARBA00022670"/>
    </source>
</evidence>
<sequence>MKYSMFAMTISHKKFRKALQMFSEFFHCPLFNMTSLEAELTAIENEFELKMLNELIRLEHLKGHTAFESHLFNCFGHGNRNSFKNYSTEELR</sequence>
<gene>
    <name evidence="8" type="primary">A06p001740.1_BraROA</name>
    <name evidence="8" type="ORF">IGI04_021356</name>
</gene>
<evidence type="ECO:0000256" key="5">
    <source>
        <dbReference type="ARBA" id="ARBA00022833"/>
    </source>
</evidence>
<comment type="caution">
    <text evidence="8">The sequence shown here is derived from an EMBL/GenBank/DDBJ whole genome shotgun (WGS) entry which is preliminary data.</text>
</comment>
<evidence type="ECO:0000256" key="3">
    <source>
        <dbReference type="ARBA" id="ARBA00022723"/>
    </source>
</evidence>
<keyword evidence="2" id="KW-0645">Protease</keyword>
<proteinExistence type="inferred from homology"/>